<accession>A0A6C0ITD5</accession>
<evidence type="ECO:0000313" key="1">
    <source>
        <dbReference type="EMBL" id="QHT96544.1"/>
    </source>
</evidence>
<dbReference type="EMBL" id="MN740259">
    <property type="protein sequence ID" value="QHT96544.1"/>
    <property type="molecule type" value="Genomic_DNA"/>
</dbReference>
<name>A0A6C0ITD5_9ZZZZ</name>
<reference evidence="1" key="1">
    <citation type="journal article" date="2020" name="Nature">
        <title>Giant virus diversity and host interactions through global metagenomics.</title>
        <authorList>
            <person name="Schulz F."/>
            <person name="Roux S."/>
            <person name="Paez-Espino D."/>
            <person name="Jungbluth S."/>
            <person name="Walsh D.A."/>
            <person name="Denef V.J."/>
            <person name="McMahon K.D."/>
            <person name="Konstantinidis K.T."/>
            <person name="Eloe-Fadrosh E.A."/>
            <person name="Kyrpides N.C."/>
            <person name="Woyke T."/>
        </authorList>
    </citation>
    <scope>NUCLEOTIDE SEQUENCE</scope>
    <source>
        <strain evidence="1">GVMAG-M-3300024302-11</strain>
    </source>
</reference>
<dbReference type="InterPro" id="IPR043977">
    <property type="entry name" value="DUF5759"/>
</dbReference>
<organism evidence="1">
    <name type="scientific">viral metagenome</name>
    <dbReference type="NCBI Taxonomy" id="1070528"/>
    <lineage>
        <taxon>unclassified sequences</taxon>
        <taxon>metagenomes</taxon>
        <taxon>organismal metagenomes</taxon>
    </lineage>
</organism>
<proteinExistence type="predicted"/>
<dbReference type="AlphaFoldDB" id="A0A6C0ITD5"/>
<sequence>MVNANDLIKEQLKRDEIKKKTFDKVYNTIEKKIILASAASLYYAWYEVPEFILGLPTYKLKECIEYIKNKLEDNAFKCEWHAPNILLIKWFPS</sequence>
<dbReference type="Pfam" id="PF19063">
    <property type="entry name" value="DUF5759"/>
    <property type="match status" value="1"/>
</dbReference>
<protein>
    <submittedName>
        <fullName evidence="1">Uncharacterized protein</fullName>
    </submittedName>
</protein>